<evidence type="ECO:0000256" key="3">
    <source>
        <dbReference type="ARBA" id="ARBA00022989"/>
    </source>
</evidence>
<evidence type="ECO:0000256" key="1">
    <source>
        <dbReference type="ARBA" id="ARBA00004141"/>
    </source>
</evidence>
<feature type="transmembrane region" description="Helical" evidence="5">
    <location>
        <begin position="239"/>
        <end position="259"/>
    </location>
</feature>
<keyword evidence="2 5" id="KW-0812">Transmembrane</keyword>
<proteinExistence type="inferred from homology"/>
<keyword evidence="4 5" id="KW-0472">Membrane</keyword>
<evidence type="ECO:0000256" key="4">
    <source>
        <dbReference type="ARBA" id="ARBA00023136"/>
    </source>
</evidence>
<feature type="transmembrane region" description="Helical" evidence="5">
    <location>
        <begin position="101"/>
        <end position="121"/>
    </location>
</feature>
<evidence type="ECO:0000313" key="7">
    <source>
        <dbReference type="Proteomes" id="UP001059971"/>
    </source>
</evidence>
<sequence length="302" mass="31188">MKRVQGARRVAQYDDKDKTGAMSLMGSIDLFHAIAGLLVGVLVGVTGVGGGSLMTPLLVLMFGVSAKTAVGTDLLFAALTKIVGSAVHGKRDTIEWPIVRRMAAGSVPSALVTLLVLGWIGDVGKTTEHIILLSLASLLALTSIAVIGRKWLFRHRDELGSGHSADATFYGTTALGALIGAAVTLSSVGAGAIGVTVLLILYPRLPVARIVGSDIAHAVPLALIAGTGHWLMGDVNGVLLMNLLIGSIPGVIVGSYLSSHAPDKVLQPLLAAVLALSSWQLFVKARTPDPVKVEAPALAKSH</sequence>
<comment type="similarity">
    <text evidence="5">Belongs to the 4-toluene sulfonate uptake permease (TSUP) (TC 2.A.102) family.</text>
</comment>
<gene>
    <name evidence="6" type="ORF">SBA_ch1_15310</name>
</gene>
<accession>A0ABM7G017</accession>
<evidence type="ECO:0000256" key="5">
    <source>
        <dbReference type="RuleBase" id="RU363041"/>
    </source>
</evidence>
<evidence type="ECO:0000313" key="6">
    <source>
        <dbReference type="EMBL" id="BBF69331.1"/>
    </source>
</evidence>
<feature type="transmembrane region" description="Helical" evidence="5">
    <location>
        <begin position="21"/>
        <end position="45"/>
    </location>
</feature>
<feature type="transmembrane region" description="Helical" evidence="5">
    <location>
        <begin position="127"/>
        <end position="148"/>
    </location>
</feature>
<evidence type="ECO:0000256" key="2">
    <source>
        <dbReference type="ARBA" id="ARBA00022692"/>
    </source>
</evidence>
<protein>
    <recommendedName>
        <fullName evidence="5">Probable membrane transporter protein</fullName>
    </recommendedName>
</protein>
<dbReference type="PANTHER" id="PTHR43701">
    <property type="entry name" value="MEMBRANE TRANSPORTER PROTEIN MJ0441-RELATED"/>
    <property type="match status" value="1"/>
</dbReference>
<keyword evidence="3 5" id="KW-1133">Transmembrane helix</keyword>
<keyword evidence="5" id="KW-1003">Cell membrane</keyword>
<dbReference type="Pfam" id="PF01925">
    <property type="entry name" value="TauE"/>
    <property type="match status" value="1"/>
</dbReference>
<dbReference type="PANTHER" id="PTHR43701:SF2">
    <property type="entry name" value="MEMBRANE TRANSPORTER PROTEIN YJNA-RELATED"/>
    <property type="match status" value="1"/>
</dbReference>
<feature type="transmembrane region" description="Helical" evidence="5">
    <location>
        <begin position="57"/>
        <end position="80"/>
    </location>
</feature>
<reference evidence="6" key="1">
    <citation type="submission" date="2018-07" db="EMBL/GenBank/DDBJ databases">
        <title>Complete genome sequence of Sphingomonas bisphenolicum strain AO1, a bisphenol A degradative bacterium isolated from Japanese farm field.</title>
        <authorList>
            <person name="Murakami M."/>
            <person name="Koh M."/>
            <person name="Koba S."/>
            <person name="Matsumura Y."/>
        </authorList>
    </citation>
    <scope>NUCLEOTIDE SEQUENCE</scope>
    <source>
        <strain evidence="6">AO1</strain>
    </source>
</reference>
<name>A0ABM7G017_9SPHN</name>
<dbReference type="InterPro" id="IPR002781">
    <property type="entry name" value="TM_pro_TauE-like"/>
</dbReference>
<dbReference type="Proteomes" id="UP001059971">
    <property type="component" value="Chromosome 1"/>
</dbReference>
<comment type="subcellular location">
    <subcellularLocation>
        <location evidence="5">Cell membrane</location>
        <topology evidence="5">Multi-pass membrane protein</topology>
    </subcellularLocation>
    <subcellularLocation>
        <location evidence="1">Membrane</location>
        <topology evidence="1">Multi-pass membrane protein</topology>
    </subcellularLocation>
</comment>
<dbReference type="InterPro" id="IPR051598">
    <property type="entry name" value="TSUP/Inactive_protease-like"/>
</dbReference>
<organism evidence="6 7">
    <name type="scientific">Sphingomonas bisphenolicum</name>
    <dbReference type="NCBI Taxonomy" id="296544"/>
    <lineage>
        <taxon>Bacteria</taxon>
        <taxon>Pseudomonadati</taxon>
        <taxon>Pseudomonadota</taxon>
        <taxon>Alphaproteobacteria</taxon>
        <taxon>Sphingomonadales</taxon>
        <taxon>Sphingomonadaceae</taxon>
        <taxon>Sphingomonas</taxon>
    </lineage>
</organism>
<keyword evidence="7" id="KW-1185">Reference proteome</keyword>
<feature type="transmembrane region" description="Helical" evidence="5">
    <location>
        <begin position="169"/>
        <end position="202"/>
    </location>
</feature>
<dbReference type="EMBL" id="AP018817">
    <property type="protein sequence ID" value="BBF69331.1"/>
    <property type="molecule type" value="Genomic_DNA"/>
</dbReference>